<dbReference type="Proteomes" id="UP001596023">
    <property type="component" value="Unassembled WGS sequence"/>
</dbReference>
<organism evidence="1 2">
    <name type="scientific">Dysgonomonas termitidis</name>
    <dbReference type="NCBI Taxonomy" id="1516126"/>
    <lineage>
        <taxon>Bacteria</taxon>
        <taxon>Pseudomonadati</taxon>
        <taxon>Bacteroidota</taxon>
        <taxon>Bacteroidia</taxon>
        <taxon>Bacteroidales</taxon>
        <taxon>Dysgonomonadaceae</taxon>
        <taxon>Dysgonomonas</taxon>
    </lineage>
</organism>
<name>A0ABV9KRA1_9BACT</name>
<evidence type="ECO:0000313" key="2">
    <source>
        <dbReference type="Proteomes" id="UP001596023"/>
    </source>
</evidence>
<accession>A0ABV9KRA1</accession>
<proteinExistence type="predicted"/>
<gene>
    <name evidence="1" type="ORF">ACFO6W_03180</name>
</gene>
<keyword evidence="2" id="KW-1185">Reference proteome</keyword>
<protein>
    <recommendedName>
        <fullName evidence="3">TFIIS-type domain-containing protein</fullName>
    </recommendedName>
</protein>
<sequence length="155" mass="17994">MKIELVKIDNKTAGYNLVPENEEEMKALGSIREIYFWGSEEEAMKYDGIHTDTKEKYVTGMMFLQQKYQPDFSHEQVVINERKVIQPIVPVPTLRCILCHSTEVRMKMWDDPNNPGSASSPSDDDRKNCYCNRCETHVPLELIPKEQKSMIPKPE</sequence>
<reference evidence="2" key="1">
    <citation type="journal article" date="2019" name="Int. J. Syst. Evol. Microbiol.">
        <title>The Global Catalogue of Microorganisms (GCM) 10K type strain sequencing project: providing services to taxonomists for standard genome sequencing and annotation.</title>
        <authorList>
            <consortium name="The Broad Institute Genomics Platform"/>
            <consortium name="The Broad Institute Genome Sequencing Center for Infectious Disease"/>
            <person name="Wu L."/>
            <person name="Ma J."/>
        </authorList>
    </citation>
    <scope>NUCLEOTIDE SEQUENCE [LARGE SCALE GENOMIC DNA]</scope>
    <source>
        <strain evidence="2">CCUG 66188</strain>
    </source>
</reference>
<evidence type="ECO:0008006" key="3">
    <source>
        <dbReference type="Google" id="ProtNLM"/>
    </source>
</evidence>
<dbReference type="EMBL" id="JBHSGN010000024">
    <property type="protein sequence ID" value="MFC4672690.1"/>
    <property type="molecule type" value="Genomic_DNA"/>
</dbReference>
<evidence type="ECO:0000313" key="1">
    <source>
        <dbReference type="EMBL" id="MFC4672690.1"/>
    </source>
</evidence>
<dbReference type="RefSeq" id="WP_379993884.1">
    <property type="nucleotide sequence ID" value="NZ_JBHSGN010000024.1"/>
</dbReference>
<comment type="caution">
    <text evidence="1">The sequence shown here is derived from an EMBL/GenBank/DDBJ whole genome shotgun (WGS) entry which is preliminary data.</text>
</comment>